<evidence type="ECO:0000256" key="3">
    <source>
        <dbReference type="ARBA" id="ARBA00022475"/>
    </source>
</evidence>
<evidence type="ECO:0000256" key="6">
    <source>
        <dbReference type="ARBA" id="ARBA00023136"/>
    </source>
</evidence>
<accession>A0A1F6G4W4</accession>
<dbReference type="GO" id="GO:0055085">
    <property type="term" value="P:transmembrane transport"/>
    <property type="evidence" value="ECO:0007669"/>
    <property type="project" value="InterPro"/>
</dbReference>
<reference evidence="9 10" key="1">
    <citation type="journal article" date="2016" name="Nat. Commun.">
        <title>Thousands of microbial genomes shed light on interconnected biogeochemical processes in an aquifer system.</title>
        <authorList>
            <person name="Anantharaman K."/>
            <person name="Brown C.T."/>
            <person name="Hug L.A."/>
            <person name="Sharon I."/>
            <person name="Castelle C.J."/>
            <person name="Probst A.J."/>
            <person name="Thomas B.C."/>
            <person name="Singh A."/>
            <person name="Wilkins M.J."/>
            <person name="Karaoz U."/>
            <person name="Brodie E.L."/>
            <person name="Williams K.H."/>
            <person name="Hubbard S.S."/>
            <person name="Banfield J.F."/>
        </authorList>
    </citation>
    <scope>NUCLEOTIDE SEQUENCE [LARGE SCALE GENOMIC DNA]</scope>
</reference>
<sequence>MIRSIAHPQNRAWHRTHLTRHRRAWVIMTGIILATALLVVLGYFSGVAWPTLGNAVFHTTYRLILAYGIALALGVSIALLVGWSPFSDALFPVFDILQNVPSFALIPFFIFFFGFTDQMVILFAVSSIIWPILFAVLTSIKGAHKDLGDAATIFGARGLRRIPFYLAPLSFPAMLTGSIVGIAIGWEAVIGAEIIVNISGFGAFIKTASVSGINQATIAGMLVIIIIVFVINRMVWAPLLAESAKRYAE</sequence>
<dbReference type="PANTHER" id="PTHR30151:SF38">
    <property type="entry name" value="ALIPHATIC SULFONATES TRANSPORT PERMEASE PROTEIN SSUC-RELATED"/>
    <property type="match status" value="1"/>
</dbReference>
<gene>
    <name evidence="9" type="ORF">A2609_02595</name>
</gene>
<evidence type="ECO:0000256" key="4">
    <source>
        <dbReference type="ARBA" id="ARBA00022692"/>
    </source>
</evidence>
<evidence type="ECO:0000256" key="7">
    <source>
        <dbReference type="RuleBase" id="RU363032"/>
    </source>
</evidence>
<keyword evidence="5 7" id="KW-1133">Transmembrane helix</keyword>
<dbReference type="InterPro" id="IPR000515">
    <property type="entry name" value="MetI-like"/>
</dbReference>
<dbReference type="InterPro" id="IPR035906">
    <property type="entry name" value="MetI-like_sf"/>
</dbReference>
<keyword evidence="3" id="KW-1003">Cell membrane</keyword>
<comment type="subcellular location">
    <subcellularLocation>
        <location evidence="1 7">Cell membrane</location>
        <topology evidence="1 7">Multi-pass membrane protein</topology>
    </subcellularLocation>
</comment>
<dbReference type="SUPFAM" id="SSF161098">
    <property type="entry name" value="MetI-like"/>
    <property type="match status" value="1"/>
</dbReference>
<dbReference type="Proteomes" id="UP000176867">
    <property type="component" value="Unassembled WGS sequence"/>
</dbReference>
<keyword evidence="4 7" id="KW-0812">Transmembrane</keyword>
<evidence type="ECO:0000256" key="5">
    <source>
        <dbReference type="ARBA" id="ARBA00022989"/>
    </source>
</evidence>
<evidence type="ECO:0000256" key="2">
    <source>
        <dbReference type="ARBA" id="ARBA00022448"/>
    </source>
</evidence>
<dbReference type="PANTHER" id="PTHR30151">
    <property type="entry name" value="ALKANE SULFONATE ABC TRANSPORTER-RELATED, MEMBRANE SUBUNIT"/>
    <property type="match status" value="1"/>
</dbReference>
<evidence type="ECO:0000313" key="9">
    <source>
        <dbReference type="EMBL" id="OGG93146.1"/>
    </source>
</evidence>
<dbReference type="PROSITE" id="PS50928">
    <property type="entry name" value="ABC_TM1"/>
    <property type="match status" value="1"/>
</dbReference>
<comment type="caution">
    <text evidence="9">The sequence shown here is derived from an EMBL/GenBank/DDBJ whole genome shotgun (WGS) entry which is preliminary data.</text>
</comment>
<evidence type="ECO:0000256" key="1">
    <source>
        <dbReference type="ARBA" id="ARBA00004651"/>
    </source>
</evidence>
<comment type="similarity">
    <text evidence="7">Belongs to the binding-protein-dependent transport system permease family.</text>
</comment>
<feature type="domain" description="ABC transmembrane type-1" evidence="8">
    <location>
        <begin position="56"/>
        <end position="235"/>
    </location>
</feature>
<dbReference type="CDD" id="cd06261">
    <property type="entry name" value="TM_PBP2"/>
    <property type="match status" value="1"/>
</dbReference>
<name>A0A1F6G4W4_9BACT</name>
<protein>
    <recommendedName>
        <fullName evidence="8">ABC transmembrane type-1 domain-containing protein</fullName>
    </recommendedName>
</protein>
<keyword evidence="2 7" id="KW-0813">Transport</keyword>
<feature type="transmembrane region" description="Helical" evidence="7">
    <location>
        <begin position="121"/>
        <end position="143"/>
    </location>
</feature>
<feature type="transmembrane region" description="Helical" evidence="7">
    <location>
        <begin position="216"/>
        <end position="236"/>
    </location>
</feature>
<dbReference type="GO" id="GO:0005886">
    <property type="term" value="C:plasma membrane"/>
    <property type="evidence" value="ECO:0007669"/>
    <property type="project" value="UniProtKB-SubCell"/>
</dbReference>
<evidence type="ECO:0000313" key="10">
    <source>
        <dbReference type="Proteomes" id="UP000176867"/>
    </source>
</evidence>
<feature type="transmembrane region" description="Helical" evidence="7">
    <location>
        <begin position="24"/>
        <end position="44"/>
    </location>
</feature>
<feature type="transmembrane region" description="Helical" evidence="7">
    <location>
        <begin position="64"/>
        <end position="84"/>
    </location>
</feature>
<dbReference type="EMBL" id="MFMU01000013">
    <property type="protein sequence ID" value="OGG93146.1"/>
    <property type="molecule type" value="Genomic_DNA"/>
</dbReference>
<feature type="transmembrane region" description="Helical" evidence="7">
    <location>
        <begin position="164"/>
        <end position="186"/>
    </location>
</feature>
<dbReference type="Pfam" id="PF00528">
    <property type="entry name" value="BPD_transp_1"/>
    <property type="match status" value="1"/>
</dbReference>
<proteinExistence type="inferred from homology"/>
<dbReference type="STRING" id="1798533.A2609_02595"/>
<dbReference type="Gene3D" id="1.10.3720.10">
    <property type="entry name" value="MetI-like"/>
    <property type="match status" value="1"/>
</dbReference>
<keyword evidence="6 7" id="KW-0472">Membrane</keyword>
<organism evidence="9 10">
    <name type="scientific">Candidatus Kaiserbacteria bacterium RIFOXYD1_FULL_47_14</name>
    <dbReference type="NCBI Taxonomy" id="1798533"/>
    <lineage>
        <taxon>Bacteria</taxon>
        <taxon>Candidatus Kaiseribacteriota</taxon>
    </lineage>
</organism>
<feature type="transmembrane region" description="Helical" evidence="7">
    <location>
        <begin position="96"/>
        <end position="115"/>
    </location>
</feature>
<dbReference type="AlphaFoldDB" id="A0A1F6G4W4"/>
<evidence type="ECO:0000259" key="8">
    <source>
        <dbReference type="PROSITE" id="PS50928"/>
    </source>
</evidence>